<dbReference type="Proteomes" id="UP001239462">
    <property type="component" value="Unassembled WGS sequence"/>
</dbReference>
<dbReference type="InterPro" id="IPR045247">
    <property type="entry name" value="Oye-like"/>
</dbReference>
<keyword evidence="3" id="KW-1185">Reference proteome</keyword>
<dbReference type="Pfam" id="PF00724">
    <property type="entry name" value="Oxidored_FMN"/>
    <property type="match status" value="1"/>
</dbReference>
<evidence type="ECO:0000313" key="3">
    <source>
        <dbReference type="Proteomes" id="UP001239462"/>
    </source>
</evidence>
<comment type="caution">
    <text evidence="2">The sequence shown here is derived from an EMBL/GenBank/DDBJ whole genome shotgun (WGS) entry which is preliminary data.</text>
</comment>
<dbReference type="EMBL" id="JASZZN010000014">
    <property type="protein sequence ID" value="MDM4017528.1"/>
    <property type="molecule type" value="Genomic_DNA"/>
</dbReference>
<accession>A0ABT7PMH1</accession>
<feature type="domain" description="NADH:flavin oxidoreductase/NADH oxidase N-terminal" evidence="1">
    <location>
        <begin position="9"/>
        <end position="339"/>
    </location>
</feature>
<dbReference type="Gene3D" id="3.20.20.70">
    <property type="entry name" value="Aldolase class I"/>
    <property type="match status" value="1"/>
</dbReference>
<proteinExistence type="predicted"/>
<dbReference type="PANTHER" id="PTHR22893">
    <property type="entry name" value="NADH OXIDOREDUCTASE-RELATED"/>
    <property type="match status" value="1"/>
</dbReference>
<protein>
    <submittedName>
        <fullName evidence="2">Alkene reductase</fullName>
    </submittedName>
</protein>
<sequence length="370" mass="40528">MSNPIPNQLLSPLDLGSLTLPNRIVMAPLTRARAGERRVPNDLMAEYYAQRASAGLIITEATVVSRQGIGWANTPGIYSDEMTAGWKAVVDAIHNEGGRVFLQLWHTGRASHSDFHGGELPVAPSAIAIEGDGIHTPSGKKAYETPRALELNELVGVVSSYKRAAENARTAGFDGVEIHSANGYLLDQFLQSKTNHRTDSYGGSVENRYRLLGEVVDAVTSVWPANRVGIRIAPNGSFNDMGSPDYREQFLYTARRLDQYGLAYLHVMDGTGFGFHNLGPAMTLRDFRNVFSGPLMGNVEYTRESADAAITNENADLIAFGRPYISNPDLVERFENGWPLAEPADMSLWYSSGAHGYTDFPPYRETAVQA</sequence>
<reference evidence="2 3" key="1">
    <citation type="submission" date="2023-06" db="EMBL/GenBank/DDBJ databases">
        <title>Roseiconus lacunae JC819 isolated from Gulf of Mannar region, Tamil Nadu.</title>
        <authorList>
            <person name="Pk S."/>
            <person name="Ch S."/>
            <person name="Ch V.R."/>
        </authorList>
    </citation>
    <scope>NUCLEOTIDE SEQUENCE [LARGE SCALE GENOMIC DNA]</scope>
    <source>
        <strain evidence="2 3">JC819</strain>
    </source>
</reference>
<dbReference type="InterPro" id="IPR013785">
    <property type="entry name" value="Aldolase_TIM"/>
</dbReference>
<evidence type="ECO:0000313" key="2">
    <source>
        <dbReference type="EMBL" id="MDM4017528.1"/>
    </source>
</evidence>
<name>A0ABT7PMH1_9BACT</name>
<dbReference type="PANTHER" id="PTHR22893:SF91">
    <property type="entry name" value="NADPH DEHYDROGENASE 2-RELATED"/>
    <property type="match status" value="1"/>
</dbReference>
<evidence type="ECO:0000259" key="1">
    <source>
        <dbReference type="Pfam" id="PF00724"/>
    </source>
</evidence>
<gene>
    <name evidence="2" type="ORF">QTN89_18915</name>
</gene>
<dbReference type="InterPro" id="IPR001155">
    <property type="entry name" value="OxRdtase_FMN_N"/>
</dbReference>
<organism evidence="2 3">
    <name type="scientific">Roseiconus lacunae</name>
    <dbReference type="NCBI Taxonomy" id="2605694"/>
    <lineage>
        <taxon>Bacteria</taxon>
        <taxon>Pseudomonadati</taxon>
        <taxon>Planctomycetota</taxon>
        <taxon>Planctomycetia</taxon>
        <taxon>Pirellulales</taxon>
        <taxon>Pirellulaceae</taxon>
        <taxon>Roseiconus</taxon>
    </lineage>
</organism>
<dbReference type="RefSeq" id="WP_289165010.1">
    <property type="nucleotide sequence ID" value="NZ_JASZZN010000014.1"/>
</dbReference>
<dbReference type="SUPFAM" id="SSF51395">
    <property type="entry name" value="FMN-linked oxidoreductases"/>
    <property type="match status" value="1"/>
</dbReference>
<dbReference type="CDD" id="cd02933">
    <property type="entry name" value="OYE_like_FMN"/>
    <property type="match status" value="1"/>
</dbReference>